<dbReference type="EMBL" id="LAZR01019574">
    <property type="protein sequence ID" value="KKL92036.1"/>
    <property type="molecule type" value="Genomic_DNA"/>
</dbReference>
<accession>A0A0F9GND5</accession>
<sequence length="85" mass="9115">MASPIINDLVLPRGTILVRPDSPDASIGIITHRSIEGGGHFKGSANPLIESNHILYVKEMVAEVVINDIDYLSMHEGAVVGIIPE</sequence>
<evidence type="ECO:0000313" key="1">
    <source>
        <dbReference type="EMBL" id="KKL92036.1"/>
    </source>
</evidence>
<proteinExistence type="predicted"/>
<reference evidence="1" key="1">
    <citation type="journal article" date="2015" name="Nature">
        <title>Complex archaea that bridge the gap between prokaryotes and eukaryotes.</title>
        <authorList>
            <person name="Spang A."/>
            <person name="Saw J.H."/>
            <person name="Jorgensen S.L."/>
            <person name="Zaremba-Niedzwiedzka K."/>
            <person name="Martijn J."/>
            <person name="Lind A.E."/>
            <person name="van Eijk R."/>
            <person name="Schleper C."/>
            <person name="Guy L."/>
            <person name="Ettema T.J."/>
        </authorList>
    </citation>
    <scope>NUCLEOTIDE SEQUENCE</scope>
</reference>
<name>A0A0F9GND5_9ZZZZ</name>
<gene>
    <name evidence="1" type="ORF">LCGC14_1888730</name>
</gene>
<dbReference type="AlphaFoldDB" id="A0A0F9GND5"/>
<protein>
    <submittedName>
        <fullName evidence="1">Uncharacterized protein</fullName>
    </submittedName>
</protein>
<comment type="caution">
    <text evidence="1">The sequence shown here is derived from an EMBL/GenBank/DDBJ whole genome shotgun (WGS) entry which is preliminary data.</text>
</comment>
<organism evidence="1">
    <name type="scientific">marine sediment metagenome</name>
    <dbReference type="NCBI Taxonomy" id="412755"/>
    <lineage>
        <taxon>unclassified sequences</taxon>
        <taxon>metagenomes</taxon>
        <taxon>ecological metagenomes</taxon>
    </lineage>
</organism>